<accession>A0A4D7JPK2</accession>
<gene>
    <name evidence="2" type="ORF">DCC35_00460</name>
</gene>
<dbReference type="RefSeq" id="WP_137088924.1">
    <property type="nucleotide sequence ID" value="NZ_CP028923.1"/>
</dbReference>
<sequence length="483" mass="55145">MLRTSGKILKYLFVLIFLCFGPEIVAQDIKVELGKSEVALNEMFTITVSVQDGQVRNLSGFPEIPGFIKRGTSRSSSTTIVNSQVTRTFSITQNYLPQKEGTFRVPDFTIKANGENIPVSGKTVKVGPKKQQQYYDPFSDIFGDRSPNRQEPEFIELEDDAFVAVTTDKDEVYVGEGFHMRFSFYVALANKAPLSWHEMDQQLSEIQKVIKPENSWEENFDIRQIQEDRVSINGKPYYRYDLFEATFYPLTEENIEIPAVEFDMQKSKIAKNRSFFSFGPSRKAEIKTYKSKPKTIKVKPLPDHPLKNEVSVGVFRLEESINKKTLETGESFKYNITIEGEGNIAGIKLNPEMDKKLDLFDPEESRNIIRRGNSVIGNASYSYFGIPQVPGEYDMSDYFSWVYFDPVKEKYDTLKSDISIIVTGESLVDREISSKALDSFYDLIGQSQNDLKSRDGFDDVIPYIFNGLAILLLAFAGWFMFKS</sequence>
<protein>
    <recommendedName>
        <fullName evidence="4">Oxygen tolerance</fullName>
    </recommendedName>
</protein>
<proteinExistence type="predicted"/>
<reference evidence="2 3" key="1">
    <citation type="submission" date="2018-04" db="EMBL/GenBank/DDBJ databases">
        <title>Complete genome uncultured novel isolate.</title>
        <authorList>
            <person name="Merlino G."/>
        </authorList>
    </citation>
    <scope>NUCLEOTIDE SEQUENCE [LARGE SCALE GENOMIC DNA]</scope>
    <source>
        <strain evidence="3">R1DC9</strain>
    </source>
</reference>
<keyword evidence="1" id="KW-1133">Transmembrane helix</keyword>
<evidence type="ECO:0008006" key="4">
    <source>
        <dbReference type="Google" id="ProtNLM"/>
    </source>
</evidence>
<dbReference type="PANTHER" id="PTHR40940:SF2">
    <property type="entry name" value="BATD"/>
    <property type="match status" value="1"/>
</dbReference>
<keyword evidence="1" id="KW-0812">Transmembrane</keyword>
<keyword evidence="1" id="KW-0472">Membrane</keyword>
<dbReference type="AlphaFoldDB" id="A0A4D7JPK2"/>
<dbReference type="InterPro" id="IPR025738">
    <property type="entry name" value="BatD"/>
</dbReference>
<evidence type="ECO:0000256" key="1">
    <source>
        <dbReference type="SAM" id="Phobius"/>
    </source>
</evidence>
<evidence type="ECO:0000313" key="3">
    <source>
        <dbReference type="Proteomes" id="UP000298616"/>
    </source>
</evidence>
<dbReference type="EMBL" id="CP028923">
    <property type="protein sequence ID" value="QCK13326.1"/>
    <property type="molecule type" value="Genomic_DNA"/>
</dbReference>
<dbReference type="Pfam" id="PF13584">
    <property type="entry name" value="BatD"/>
    <property type="match status" value="3"/>
</dbReference>
<evidence type="ECO:0000313" key="2">
    <source>
        <dbReference type="EMBL" id="QCK13326.1"/>
    </source>
</evidence>
<dbReference type="OrthoDB" id="2079210at2"/>
<dbReference type="KEGG" id="fpf:DCC35_00460"/>
<dbReference type="PANTHER" id="PTHR40940">
    <property type="entry name" value="PROTEIN BATD-RELATED"/>
    <property type="match status" value="1"/>
</dbReference>
<dbReference type="Proteomes" id="UP000298616">
    <property type="component" value="Chromosome"/>
</dbReference>
<name>A0A4D7JPK2_9BACT</name>
<feature type="transmembrane region" description="Helical" evidence="1">
    <location>
        <begin position="460"/>
        <end position="481"/>
    </location>
</feature>
<organism evidence="2 3">
    <name type="scientific">Mangrovivirga cuniculi</name>
    <dbReference type="NCBI Taxonomy" id="2715131"/>
    <lineage>
        <taxon>Bacteria</taxon>
        <taxon>Pseudomonadati</taxon>
        <taxon>Bacteroidota</taxon>
        <taxon>Cytophagia</taxon>
        <taxon>Cytophagales</taxon>
        <taxon>Mangrovivirgaceae</taxon>
        <taxon>Mangrovivirga</taxon>
    </lineage>
</organism>
<keyword evidence="3" id="KW-1185">Reference proteome</keyword>